<dbReference type="STRING" id="1642818.AWE51_10630"/>
<dbReference type="Gene3D" id="2.60.120.260">
    <property type="entry name" value="Galactose-binding domain-like"/>
    <property type="match status" value="1"/>
</dbReference>
<comment type="similarity">
    <text evidence="1 5">Belongs to the glycosyl hydrolase 26 family.</text>
</comment>
<name>A0A162CLF1_9FLAO</name>
<dbReference type="PROSITE" id="PS50093">
    <property type="entry name" value="PKD"/>
    <property type="match status" value="1"/>
</dbReference>
<dbReference type="SUPFAM" id="SSF49299">
    <property type="entry name" value="PKD domain"/>
    <property type="match status" value="2"/>
</dbReference>
<keyword evidence="3 5" id="KW-0378">Hydrolase</keyword>
<feature type="signal peptide" evidence="6">
    <location>
        <begin position="1"/>
        <end position="20"/>
    </location>
</feature>
<dbReference type="GO" id="GO:0016985">
    <property type="term" value="F:mannan endo-1,4-beta-mannosidase activity"/>
    <property type="evidence" value="ECO:0007669"/>
    <property type="project" value="InterPro"/>
</dbReference>
<dbReference type="OrthoDB" id="9770043at2"/>
<dbReference type="InterPro" id="IPR017853">
    <property type="entry name" value="GH"/>
</dbReference>
<evidence type="ECO:0000256" key="2">
    <source>
        <dbReference type="ARBA" id="ARBA00022729"/>
    </source>
</evidence>
<comment type="caution">
    <text evidence="9">The sequence shown here is derived from an EMBL/GenBank/DDBJ whole genome shotgun (WGS) entry which is preliminary data.</text>
</comment>
<dbReference type="InterPro" id="IPR022790">
    <property type="entry name" value="GH26_dom"/>
</dbReference>
<feature type="active site" description="Proton donor" evidence="5">
    <location>
        <position position="146"/>
    </location>
</feature>
<organism evidence="9 10">
    <name type="scientific">Aquimarina aggregata</name>
    <dbReference type="NCBI Taxonomy" id="1642818"/>
    <lineage>
        <taxon>Bacteria</taxon>
        <taxon>Pseudomonadati</taxon>
        <taxon>Bacteroidota</taxon>
        <taxon>Flavobacteriia</taxon>
        <taxon>Flavobacteriales</taxon>
        <taxon>Flavobacteriaceae</taxon>
        <taxon>Aquimarina</taxon>
    </lineage>
</organism>
<evidence type="ECO:0000256" key="3">
    <source>
        <dbReference type="ARBA" id="ARBA00022801"/>
    </source>
</evidence>
<evidence type="ECO:0000256" key="4">
    <source>
        <dbReference type="ARBA" id="ARBA00023295"/>
    </source>
</evidence>
<dbReference type="InterPro" id="IPR003305">
    <property type="entry name" value="CenC_carb-bd"/>
</dbReference>
<keyword evidence="2 6" id="KW-0732">Signal</keyword>
<sequence length="970" mass="107753">MLKKIVVFHLLFLANQFVFAQTTRNNYNARYELNDHIYHGAGQSYSDFQSYYNKMPKHHKPSMYMYYVSLKSLTSGTWSTTLKSNLASFRNDFVIPQIGVSMTVDGDPNQHYEDDVAIGQYDQQIDYLIEGLKELDRPVFLRIGYEFNGSAWNGYQASTYVASFKRITDKIRVANIEVATVWCFSADGDADFTSFYPGDSYVDWWAIDIFSAEGFTSTKTVAFMNSAHSASKPVMIGESTPRFVGADDDQDWDNWFKDYFNFIDNYPGIKASCYISWDWSNTPWPTWGNAIIGTNDLIRVLYTHHLRERSFFNAKSESETRKLFSSNDVIAPATPILNETEMNPAKPFLKWNTSNSVDTAHYIIYKNGSAIGTTSTNQFTDISAKAGQSFGLAVSAIDLAGNESPKSASYSFELSTTIIKNTNPNFEIDNSFWSLNTFEGAQASLSHSNKSATIRLDQSTGTNWHTQLVQATDIKAGNTYYIEIEAYASSSTTIEVVLQQNHSPYGLLINEQPTLSETLTTIKTPIVTATTDDTMNIAIFLGQVSQGIDITISSIKLYEISKSNTANNNTPIAIIPKENITVDTGELHLNGSSSFDSDGIINSYKWAQISGPNLAVTSGASTPDFMINMSKEGIYIVRLTVTDNKGAIGTDEIEIKVTGNSTDIKPVASFTATPITGTAPLQVLLDASASSTPNGGNLTYSWDLGNGNTATTVTTSTTYTQVGEFTISLTVINEDGKSDSATKIIKVIDTDTNCGYGTPILETLASINTQYTHINVLGKQGPDLSNITNFTINWSLENNGLYQFSMNTNNGNPNYWNNFLPKIRQKFNQPQPELTLTGTGIPGFDGSYWVTLDSDNFVMVSKTKNFTIYYSITATTPNCNKQQVETSKTLYRKALMYPNPSRQDFILSLNNTKEVSRIDIYDIMGQKIKTLYPLNDKNIQFGKNLLSGIYFINIVLSTKEIITLKAVKTE</sequence>
<dbReference type="InterPro" id="IPR026444">
    <property type="entry name" value="Secre_tail"/>
</dbReference>
<dbReference type="AlphaFoldDB" id="A0A162CLF1"/>
<dbReference type="Gene3D" id="3.20.20.80">
    <property type="entry name" value="Glycosidases"/>
    <property type="match status" value="1"/>
</dbReference>
<dbReference type="InterPro" id="IPR035986">
    <property type="entry name" value="PKD_dom_sf"/>
</dbReference>
<evidence type="ECO:0008006" key="11">
    <source>
        <dbReference type="Google" id="ProtNLM"/>
    </source>
</evidence>
<reference evidence="9 10" key="1">
    <citation type="submission" date="2016-01" db="EMBL/GenBank/DDBJ databases">
        <title>The draft genome sequence of Aquimarina sp. RZW4-3-2.</title>
        <authorList>
            <person name="Wang Y."/>
        </authorList>
    </citation>
    <scope>NUCLEOTIDE SEQUENCE [LARGE SCALE GENOMIC DNA]</scope>
    <source>
        <strain evidence="9 10">RZW4-3-2</strain>
    </source>
</reference>
<dbReference type="InterPro" id="IPR008979">
    <property type="entry name" value="Galactose-bd-like_sf"/>
</dbReference>
<feature type="chain" id="PRO_5007832718" description="PKD domain-containing protein" evidence="6">
    <location>
        <begin position="21"/>
        <end position="970"/>
    </location>
</feature>
<dbReference type="Pfam" id="PF18962">
    <property type="entry name" value="Por_Secre_tail"/>
    <property type="match status" value="1"/>
</dbReference>
<dbReference type="SUPFAM" id="SSF49785">
    <property type="entry name" value="Galactose-binding domain-like"/>
    <property type="match status" value="1"/>
</dbReference>
<dbReference type="SMART" id="SM00089">
    <property type="entry name" value="PKD"/>
    <property type="match status" value="2"/>
</dbReference>
<dbReference type="Proteomes" id="UP000076715">
    <property type="component" value="Unassembled WGS sequence"/>
</dbReference>
<dbReference type="NCBIfam" id="TIGR04183">
    <property type="entry name" value="Por_Secre_tail"/>
    <property type="match status" value="1"/>
</dbReference>
<dbReference type="Pfam" id="PF02156">
    <property type="entry name" value="Glyco_hydro_26"/>
    <property type="match status" value="1"/>
</dbReference>
<dbReference type="PANTHER" id="PTHR40079:SF4">
    <property type="entry name" value="GH26 DOMAIN-CONTAINING PROTEIN-RELATED"/>
    <property type="match status" value="1"/>
</dbReference>
<dbReference type="GO" id="GO:0006080">
    <property type="term" value="P:substituted mannan metabolic process"/>
    <property type="evidence" value="ECO:0007669"/>
    <property type="project" value="InterPro"/>
</dbReference>
<dbReference type="InterPro" id="IPR000601">
    <property type="entry name" value="PKD_dom"/>
</dbReference>
<feature type="domain" description="GH26" evidence="8">
    <location>
        <begin position="13"/>
        <end position="311"/>
    </location>
</feature>
<evidence type="ECO:0000256" key="1">
    <source>
        <dbReference type="ARBA" id="ARBA00007754"/>
    </source>
</evidence>
<dbReference type="Gene3D" id="2.60.40.10">
    <property type="entry name" value="Immunoglobulins"/>
    <property type="match status" value="3"/>
</dbReference>
<dbReference type="EMBL" id="LQRT01000035">
    <property type="protein sequence ID" value="KZS39014.1"/>
    <property type="molecule type" value="Genomic_DNA"/>
</dbReference>
<dbReference type="PROSITE" id="PS51764">
    <property type="entry name" value="GH26"/>
    <property type="match status" value="1"/>
</dbReference>
<dbReference type="SUPFAM" id="SSF51445">
    <property type="entry name" value="(Trans)glycosidases"/>
    <property type="match status" value="1"/>
</dbReference>
<feature type="domain" description="PKD" evidence="7">
    <location>
        <begin position="666"/>
        <end position="747"/>
    </location>
</feature>
<dbReference type="Pfam" id="PF22352">
    <property type="entry name" value="K319L-like_PKD"/>
    <property type="match status" value="1"/>
</dbReference>
<dbReference type="InterPro" id="IPR013783">
    <property type="entry name" value="Ig-like_fold"/>
</dbReference>
<evidence type="ECO:0000256" key="5">
    <source>
        <dbReference type="PROSITE-ProRule" id="PRU01100"/>
    </source>
</evidence>
<evidence type="ECO:0000259" key="8">
    <source>
        <dbReference type="PROSITE" id="PS51764"/>
    </source>
</evidence>
<evidence type="ECO:0000256" key="6">
    <source>
        <dbReference type="SAM" id="SignalP"/>
    </source>
</evidence>
<keyword evidence="10" id="KW-1185">Reference proteome</keyword>
<feature type="active site" description="Nucleophile" evidence="5">
    <location>
        <position position="238"/>
    </location>
</feature>
<accession>A0A162CLF1</accession>
<dbReference type="InterPro" id="IPR000805">
    <property type="entry name" value="Glyco_hydro_26"/>
</dbReference>
<evidence type="ECO:0000313" key="9">
    <source>
        <dbReference type="EMBL" id="KZS39014.1"/>
    </source>
</evidence>
<evidence type="ECO:0000313" key="10">
    <source>
        <dbReference type="Proteomes" id="UP000076715"/>
    </source>
</evidence>
<evidence type="ECO:0000259" key="7">
    <source>
        <dbReference type="PROSITE" id="PS50093"/>
    </source>
</evidence>
<dbReference type="InterPro" id="IPR022409">
    <property type="entry name" value="PKD/Chitinase_dom"/>
</dbReference>
<keyword evidence="4 5" id="KW-0326">Glycosidase</keyword>
<dbReference type="PANTHER" id="PTHR40079">
    <property type="entry name" value="MANNAN ENDO-1,4-BETA-MANNOSIDASE E-RELATED"/>
    <property type="match status" value="1"/>
</dbReference>
<dbReference type="Pfam" id="PF02018">
    <property type="entry name" value="CBM_4_9"/>
    <property type="match status" value="1"/>
</dbReference>
<dbReference type="CDD" id="cd00146">
    <property type="entry name" value="PKD"/>
    <property type="match status" value="2"/>
</dbReference>
<gene>
    <name evidence="9" type="ORF">AWE51_10630</name>
</gene>
<protein>
    <recommendedName>
        <fullName evidence="11">PKD domain-containing protein</fullName>
    </recommendedName>
</protein>
<proteinExistence type="inferred from homology"/>
<dbReference type="RefSeq" id="WP_066316583.1">
    <property type="nucleotide sequence ID" value="NZ_LQRT01000035.1"/>
</dbReference>
<dbReference type="Pfam" id="PF18911">
    <property type="entry name" value="PKD_4"/>
    <property type="match status" value="1"/>
</dbReference>